<dbReference type="EMBL" id="CM001402">
    <property type="protein sequence ID" value="EHO40755.1"/>
    <property type="molecule type" value="Genomic_DNA"/>
</dbReference>
<evidence type="ECO:0000313" key="3">
    <source>
        <dbReference type="Proteomes" id="UP000004671"/>
    </source>
</evidence>
<dbReference type="STRING" id="880073.Cabys_4003"/>
<protein>
    <recommendedName>
        <fullName evidence="5">Glucosyl transferase</fullName>
    </recommendedName>
</protein>
<dbReference type="InParanoid" id="H1XWH3"/>
<keyword evidence="3" id="KW-1185">Reference proteome</keyword>
<organism evidence="2 3">
    <name type="scientific">Caldithrix abyssi DSM 13497</name>
    <dbReference type="NCBI Taxonomy" id="880073"/>
    <lineage>
        <taxon>Bacteria</taxon>
        <taxon>Pseudomonadati</taxon>
        <taxon>Calditrichota</taxon>
        <taxon>Calditrichia</taxon>
        <taxon>Calditrichales</taxon>
        <taxon>Calditrichaceae</taxon>
        <taxon>Caldithrix</taxon>
    </lineage>
</organism>
<dbReference type="HOGENOM" id="CLU_648558_0_0_0"/>
<sequence length="455" mass="52261">MEQESKKNFSFFLFLFSFFFLSSLIFNLSSCKRSTEPVYNPQNLQLQVLDVSCTEAWLSLQAKSDYLNKTLKLFKDDKLILEKPLTTEDSLLYVDGLWPNTGYAFNAAVYDGNKLLTRSPAVTATTMDTTSHDFTWQTFEFGGEGGSSSFYDVAIIDDNDIWAVGEIYTADDKYNAAHWDGEKWELRKILFHTFCTNGRMFQYTARSVFFVDNIIFISSGSEITFIKNGIQIKNQCTPVSINKIWGTSSSDLYVVGNSGLIAHYDGQQWQRIESPEGASGTDVDLLDIWGSQDSREIWVCGWRDFQPNVLLKIKGKTAYKVIEKMPDFSYTPLEISGEIKSVWLDSSSRLYVLTRYDVYQCLDDECKEVRSLRKGNDFNWTYFRLRGSALNNVFVIGNEGWVWHYNGLSWYKFTELLDPQLRLRGVAVKNNLVAIVGRRYLNVIERSGIIMIGRR</sequence>
<evidence type="ECO:0000313" key="4">
    <source>
        <dbReference type="Proteomes" id="UP000183868"/>
    </source>
</evidence>
<dbReference type="AlphaFoldDB" id="H1XWH3"/>
<dbReference type="Proteomes" id="UP000004671">
    <property type="component" value="Chromosome"/>
</dbReference>
<dbReference type="RefSeq" id="WP_006927786.1">
    <property type="nucleotide sequence ID" value="NZ_CM001402.1"/>
</dbReference>
<evidence type="ECO:0000313" key="1">
    <source>
        <dbReference type="EMBL" id="APF20748.1"/>
    </source>
</evidence>
<dbReference type="OrthoDB" id="5516213at2"/>
<name>H1XWH3_CALAY</name>
<dbReference type="PaxDb" id="880073-Calab_1127"/>
<gene>
    <name evidence="1" type="ORF">Cabys_4003</name>
    <name evidence="2" type="ORF">Calab_1127</name>
</gene>
<reference evidence="1 4" key="2">
    <citation type="submission" date="2016-11" db="EMBL/GenBank/DDBJ databases">
        <title>Genomic analysis of Caldithrix abyssi and proposal of a novel bacterial phylum Caldithrichaeota.</title>
        <authorList>
            <person name="Kublanov I."/>
            <person name="Sigalova O."/>
            <person name="Gavrilov S."/>
            <person name="Lebedinsky A."/>
            <person name="Ivanova N."/>
            <person name="Daum C."/>
            <person name="Reddy T."/>
            <person name="Klenk H.P."/>
            <person name="Goker M."/>
            <person name="Reva O."/>
            <person name="Miroshnichenko M."/>
            <person name="Kyprides N."/>
            <person name="Woyke T."/>
            <person name="Gelfand M."/>
        </authorList>
    </citation>
    <scope>NUCLEOTIDE SEQUENCE [LARGE SCALE GENOMIC DNA]</scope>
    <source>
        <strain evidence="1 4">LF13</strain>
    </source>
</reference>
<accession>H1XWH3</accession>
<evidence type="ECO:0008006" key="5">
    <source>
        <dbReference type="Google" id="ProtNLM"/>
    </source>
</evidence>
<dbReference type="eggNOG" id="COG4447">
    <property type="taxonomic scope" value="Bacteria"/>
</dbReference>
<dbReference type="KEGG" id="caby:Cabys_4003"/>
<proteinExistence type="predicted"/>
<evidence type="ECO:0000313" key="2">
    <source>
        <dbReference type="EMBL" id="EHO40755.1"/>
    </source>
</evidence>
<dbReference type="EMBL" id="CP018099">
    <property type="protein sequence ID" value="APF20748.1"/>
    <property type="molecule type" value="Genomic_DNA"/>
</dbReference>
<dbReference type="Proteomes" id="UP000183868">
    <property type="component" value="Chromosome"/>
</dbReference>
<reference evidence="2 3" key="1">
    <citation type="submission" date="2011-09" db="EMBL/GenBank/DDBJ databases">
        <title>The permanent draft genome of Caldithrix abyssi DSM 13497.</title>
        <authorList>
            <consortium name="US DOE Joint Genome Institute (JGI-PGF)"/>
            <person name="Lucas S."/>
            <person name="Han J."/>
            <person name="Lapidus A."/>
            <person name="Bruce D."/>
            <person name="Goodwin L."/>
            <person name="Pitluck S."/>
            <person name="Peters L."/>
            <person name="Kyrpides N."/>
            <person name="Mavromatis K."/>
            <person name="Ivanova N."/>
            <person name="Mikhailova N."/>
            <person name="Chertkov O."/>
            <person name="Detter J.C."/>
            <person name="Tapia R."/>
            <person name="Han C."/>
            <person name="Land M."/>
            <person name="Hauser L."/>
            <person name="Markowitz V."/>
            <person name="Cheng J.-F."/>
            <person name="Hugenholtz P."/>
            <person name="Woyke T."/>
            <person name="Wu D."/>
            <person name="Spring S."/>
            <person name="Brambilla E."/>
            <person name="Klenk H.-P."/>
            <person name="Eisen J.A."/>
        </authorList>
    </citation>
    <scope>NUCLEOTIDE SEQUENCE [LARGE SCALE GENOMIC DNA]</scope>
    <source>
        <strain evidence="2 3">DSM 13497</strain>
    </source>
</reference>